<dbReference type="GO" id="GO:0006511">
    <property type="term" value="P:ubiquitin-dependent protein catabolic process"/>
    <property type="evidence" value="ECO:0007669"/>
    <property type="project" value="TreeGrafter"/>
</dbReference>
<proteinExistence type="predicted"/>
<dbReference type="SMART" id="SM00184">
    <property type="entry name" value="RING"/>
    <property type="match status" value="1"/>
</dbReference>
<dbReference type="EMBL" id="JNBR01002866">
    <property type="protein sequence ID" value="OQR80859.1"/>
    <property type="molecule type" value="Genomic_DNA"/>
</dbReference>
<dbReference type="Pfam" id="PF00787">
    <property type="entry name" value="PX"/>
    <property type="match status" value="1"/>
</dbReference>
<dbReference type="SUPFAM" id="SSF57850">
    <property type="entry name" value="RING/U-box"/>
    <property type="match status" value="1"/>
</dbReference>
<dbReference type="GO" id="GO:0008270">
    <property type="term" value="F:zinc ion binding"/>
    <property type="evidence" value="ECO:0007669"/>
    <property type="project" value="UniProtKB-KW"/>
</dbReference>
<keyword evidence="4" id="KW-1185">Reference proteome</keyword>
<dbReference type="Gene3D" id="3.30.40.10">
    <property type="entry name" value="Zinc/RING finger domain, C3HC4 (zinc finger)"/>
    <property type="match status" value="1"/>
</dbReference>
<dbReference type="GO" id="GO:0035091">
    <property type="term" value="F:phosphatidylinositol binding"/>
    <property type="evidence" value="ECO:0007669"/>
    <property type="project" value="InterPro"/>
</dbReference>
<keyword evidence="1" id="KW-0479">Metal-binding</keyword>
<dbReference type="InterPro" id="IPR001841">
    <property type="entry name" value="Znf_RING"/>
</dbReference>
<dbReference type="CDD" id="cd06093">
    <property type="entry name" value="PX_domain"/>
    <property type="match status" value="1"/>
</dbReference>
<sequence>MQKSPSTDELPFLVLAKSIAQSLPSPRSSTTDAISPLSVASGGTSMPAVSIEVSIGSGHSFFGYFVQYDITLVCPLTHRSWTVSKRYSEVLAFRQRLVELRAAGDLAHHLEEALTLPFPKKYIDAEKPHVIAARIKGFEAFVGHLLALYTECALPGSARGALTGILADFLQVPSDIQDMTFEAPAASLCHDDCTICIDAFEVEDVAVPGGVLKLSCGHCFHRDCLHDWCAQAMTCPVCRGPITRITGLYDRMA</sequence>
<keyword evidence="1" id="KW-0863">Zinc-finger</keyword>
<name>A0A1V9Y575_ACHHY</name>
<dbReference type="Gene3D" id="3.30.1520.10">
    <property type="entry name" value="Phox-like domain"/>
    <property type="match status" value="1"/>
</dbReference>
<dbReference type="STRING" id="1202772.A0A1V9Y575"/>
<dbReference type="GO" id="GO:0061630">
    <property type="term" value="F:ubiquitin protein ligase activity"/>
    <property type="evidence" value="ECO:0007669"/>
    <property type="project" value="TreeGrafter"/>
</dbReference>
<dbReference type="OrthoDB" id="72307at2759"/>
<reference evidence="3 4" key="1">
    <citation type="journal article" date="2014" name="Genome Biol. Evol.">
        <title>The secreted proteins of Achlya hypogyna and Thraustotheca clavata identify the ancestral oomycete secretome and reveal gene acquisitions by horizontal gene transfer.</title>
        <authorList>
            <person name="Misner I."/>
            <person name="Blouin N."/>
            <person name="Leonard G."/>
            <person name="Richards T.A."/>
            <person name="Lane C.E."/>
        </authorList>
    </citation>
    <scope>NUCLEOTIDE SEQUENCE [LARGE SCALE GENOMIC DNA]</scope>
    <source>
        <strain evidence="3 4">ATCC 48635</strain>
    </source>
</reference>
<dbReference type="InterPro" id="IPR051826">
    <property type="entry name" value="E3_ubiquitin-ligase_domain"/>
</dbReference>
<feature type="domain" description="RING-type" evidence="2">
    <location>
        <begin position="193"/>
        <end position="239"/>
    </location>
</feature>
<gene>
    <name evidence="3" type="ORF">ACHHYP_17133</name>
</gene>
<dbReference type="Pfam" id="PF13639">
    <property type="entry name" value="zf-RING_2"/>
    <property type="match status" value="1"/>
</dbReference>
<dbReference type="PANTHER" id="PTHR22765">
    <property type="entry name" value="RING FINGER AND PROTEASE ASSOCIATED DOMAIN-CONTAINING"/>
    <property type="match status" value="1"/>
</dbReference>
<dbReference type="InterPro" id="IPR036871">
    <property type="entry name" value="PX_dom_sf"/>
</dbReference>
<dbReference type="Proteomes" id="UP000243579">
    <property type="component" value="Unassembled WGS sequence"/>
</dbReference>
<dbReference type="InterPro" id="IPR013083">
    <property type="entry name" value="Znf_RING/FYVE/PHD"/>
</dbReference>
<protein>
    <recommendedName>
        <fullName evidence="2">RING-type domain-containing protein</fullName>
    </recommendedName>
</protein>
<evidence type="ECO:0000313" key="4">
    <source>
        <dbReference type="Proteomes" id="UP000243579"/>
    </source>
</evidence>
<keyword evidence="1" id="KW-0862">Zinc</keyword>
<accession>A0A1V9Y575</accession>
<dbReference type="InterPro" id="IPR001683">
    <property type="entry name" value="PX_dom"/>
</dbReference>
<evidence type="ECO:0000259" key="2">
    <source>
        <dbReference type="PROSITE" id="PS50089"/>
    </source>
</evidence>
<dbReference type="SUPFAM" id="SSF64268">
    <property type="entry name" value="PX domain"/>
    <property type="match status" value="1"/>
</dbReference>
<dbReference type="AlphaFoldDB" id="A0A1V9Y575"/>
<evidence type="ECO:0000256" key="1">
    <source>
        <dbReference type="PROSITE-ProRule" id="PRU00175"/>
    </source>
</evidence>
<comment type="caution">
    <text evidence="3">The sequence shown here is derived from an EMBL/GenBank/DDBJ whole genome shotgun (WGS) entry which is preliminary data.</text>
</comment>
<evidence type="ECO:0000313" key="3">
    <source>
        <dbReference type="EMBL" id="OQR80859.1"/>
    </source>
</evidence>
<dbReference type="PROSITE" id="PS50089">
    <property type="entry name" value="ZF_RING_2"/>
    <property type="match status" value="1"/>
</dbReference>
<organism evidence="3 4">
    <name type="scientific">Achlya hypogyna</name>
    <name type="common">Oomycete</name>
    <name type="synonym">Protoachlya hypogyna</name>
    <dbReference type="NCBI Taxonomy" id="1202772"/>
    <lineage>
        <taxon>Eukaryota</taxon>
        <taxon>Sar</taxon>
        <taxon>Stramenopiles</taxon>
        <taxon>Oomycota</taxon>
        <taxon>Saprolegniomycetes</taxon>
        <taxon>Saprolegniales</taxon>
        <taxon>Achlyaceae</taxon>
        <taxon>Achlya</taxon>
    </lineage>
</organism>